<evidence type="ECO:0000256" key="9">
    <source>
        <dbReference type="ARBA" id="ARBA00022723"/>
    </source>
</evidence>
<keyword evidence="11" id="KW-0864">Zinc transport</keyword>
<feature type="transmembrane region" description="Helical" evidence="22">
    <location>
        <begin position="261"/>
        <end position="279"/>
    </location>
</feature>
<dbReference type="GO" id="GO:0046872">
    <property type="term" value="F:metal ion binding"/>
    <property type="evidence" value="ECO:0007669"/>
    <property type="project" value="UniProtKB-KW"/>
</dbReference>
<feature type="transmembrane region" description="Helical" evidence="22">
    <location>
        <begin position="112"/>
        <end position="133"/>
    </location>
</feature>
<dbReference type="EMBL" id="KN550421">
    <property type="protein sequence ID" value="KHJ94203.1"/>
    <property type="molecule type" value="Genomic_DNA"/>
</dbReference>
<feature type="transmembrane region" description="Helical" evidence="22">
    <location>
        <begin position="400"/>
        <end position="420"/>
    </location>
</feature>
<feature type="transmembrane region" description="Helical" evidence="22">
    <location>
        <begin position="577"/>
        <end position="599"/>
    </location>
</feature>
<name>A0A0B1T9I7_OESDE</name>
<accession>A0A0B1T9I7</accession>
<keyword evidence="10" id="KW-0862">Zinc</keyword>
<dbReference type="SUPFAM" id="SSF161111">
    <property type="entry name" value="Cation efflux protein transmembrane domain-like"/>
    <property type="match status" value="1"/>
</dbReference>
<comment type="similarity">
    <text evidence="5">Belongs to the cation diffusion facilitator (CDF) transporter (TC 2.A.4) family. SLC30A subfamily.</text>
</comment>
<organism evidence="24 25">
    <name type="scientific">Oesophagostomum dentatum</name>
    <name type="common">Nodular worm</name>
    <dbReference type="NCBI Taxonomy" id="61180"/>
    <lineage>
        <taxon>Eukaryota</taxon>
        <taxon>Metazoa</taxon>
        <taxon>Ecdysozoa</taxon>
        <taxon>Nematoda</taxon>
        <taxon>Chromadorea</taxon>
        <taxon>Rhabditida</taxon>
        <taxon>Rhabditina</taxon>
        <taxon>Rhabditomorpha</taxon>
        <taxon>Strongyloidea</taxon>
        <taxon>Strongylidae</taxon>
        <taxon>Oesophagostomum</taxon>
    </lineage>
</organism>
<evidence type="ECO:0000256" key="2">
    <source>
        <dbReference type="ARBA" id="ARBA00004205"/>
    </source>
</evidence>
<feature type="transmembrane region" description="Helical" evidence="22">
    <location>
        <begin position="88"/>
        <end position="106"/>
    </location>
</feature>
<feature type="transmembrane region" description="Helical" evidence="22">
    <location>
        <begin position="291"/>
        <end position="314"/>
    </location>
</feature>
<evidence type="ECO:0000256" key="10">
    <source>
        <dbReference type="ARBA" id="ARBA00022833"/>
    </source>
</evidence>
<feature type="transmembrane region" description="Helical" evidence="22">
    <location>
        <begin position="49"/>
        <end position="68"/>
    </location>
</feature>
<dbReference type="GO" id="GO:0012507">
    <property type="term" value="C:ER to Golgi transport vesicle membrane"/>
    <property type="evidence" value="ECO:0007669"/>
    <property type="project" value="UniProtKB-SubCell"/>
</dbReference>
<evidence type="ECO:0000256" key="13">
    <source>
        <dbReference type="ARBA" id="ARBA00023034"/>
    </source>
</evidence>
<evidence type="ECO:0000256" key="21">
    <source>
        <dbReference type="SAM" id="MobiDB-lite"/>
    </source>
</evidence>
<evidence type="ECO:0000256" key="17">
    <source>
        <dbReference type="ARBA" id="ARBA00040846"/>
    </source>
</evidence>
<dbReference type="InterPro" id="IPR045316">
    <property type="entry name" value="Msc2-like"/>
</dbReference>
<dbReference type="PANTHER" id="PTHR45755:SF1">
    <property type="entry name" value="PROTON-COUPLED ZINC ANTIPORTER SLC30A5"/>
    <property type="match status" value="1"/>
</dbReference>
<keyword evidence="12 22" id="KW-1133">Transmembrane helix</keyword>
<feature type="transmembrane region" description="Helical" evidence="22">
    <location>
        <begin position="145"/>
        <end position="161"/>
    </location>
</feature>
<dbReference type="OrthoDB" id="78669at2759"/>
<evidence type="ECO:0000256" key="1">
    <source>
        <dbReference type="ARBA" id="ARBA00004166"/>
    </source>
</evidence>
<evidence type="ECO:0000256" key="22">
    <source>
        <dbReference type="SAM" id="Phobius"/>
    </source>
</evidence>
<keyword evidence="25" id="KW-1185">Reference proteome</keyword>
<keyword evidence="14" id="KW-0406">Ion transport</keyword>
<dbReference type="AlphaFoldDB" id="A0A0B1T9I7"/>
<dbReference type="Pfam" id="PF01545">
    <property type="entry name" value="Cation_efflux"/>
    <property type="match status" value="1"/>
</dbReference>
<dbReference type="GO" id="GO:1904257">
    <property type="term" value="P:zinc ion import into Golgi lumen"/>
    <property type="evidence" value="ECO:0007669"/>
    <property type="project" value="TreeGrafter"/>
</dbReference>
<dbReference type="InterPro" id="IPR002524">
    <property type="entry name" value="Cation_efflux"/>
</dbReference>
<reference evidence="24 25" key="1">
    <citation type="submission" date="2014-03" db="EMBL/GenBank/DDBJ databases">
        <title>Draft genome of the hookworm Oesophagostomum dentatum.</title>
        <authorList>
            <person name="Mitreva M."/>
        </authorList>
    </citation>
    <scope>NUCLEOTIDE SEQUENCE [LARGE SCALE GENOMIC DNA]</scope>
    <source>
        <strain evidence="24 25">OD-Hann</strain>
    </source>
</reference>
<feature type="transmembrane region" description="Helical" evidence="22">
    <location>
        <begin position="22"/>
        <end position="43"/>
    </location>
</feature>
<dbReference type="FunFam" id="1.20.1510.10:FF:000035">
    <property type="entry name" value="Zinc transporter 5"/>
    <property type="match status" value="1"/>
</dbReference>
<keyword evidence="15 22" id="KW-0472">Membrane</keyword>
<evidence type="ECO:0000256" key="18">
    <source>
        <dbReference type="ARBA" id="ARBA00042038"/>
    </source>
</evidence>
<dbReference type="PANTHER" id="PTHR45755">
    <property type="match status" value="1"/>
</dbReference>
<keyword evidence="6" id="KW-0813">Transport</keyword>
<dbReference type="InterPro" id="IPR058533">
    <property type="entry name" value="Cation_efflux_TM"/>
</dbReference>
<evidence type="ECO:0000256" key="12">
    <source>
        <dbReference type="ARBA" id="ARBA00022989"/>
    </source>
</evidence>
<dbReference type="GO" id="GO:0015297">
    <property type="term" value="F:antiporter activity"/>
    <property type="evidence" value="ECO:0007669"/>
    <property type="project" value="UniProtKB-KW"/>
</dbReference>
<dbReference type="GO" id="GO:0032580">
    <property type="term" value="C:Golgi cisterna membrane"/>
    <property type="evidence" value="ECO:0007669"/>
    <property type="project" value="UniProtKB-SubCell"/>
</dbReference>
<feature type="domain" description="Cation efflux protein transmembrane" evidence="23">
    <location>
        <begin position="400"/>
        <end position="607"/>
    </location>
</feature>
<evidence type="ECO:0000313" key="24">
    <source>
        <dbReference type="EMBL" id="KHJ94203.1"/>
    </source>
</evidence>
<feature type="transmembrane region" description="Helical" evidence="22">
    <location>
        <begin position="432"/>
        <end position="453"/>
    </location>
</feature>
<sequence>MLAHDFLKKDDRTFKPTSSSRSAWYFCVLVLTKILRCIGIFFIDILAKSVHVVSLLWLVRVIASFILLPIQKPLSQGKSLRKHTFIRILKLSLASSVIEVLWFYGITFCGPLRSVLVFELSPSVLLVVILSVIKGSSTTAKSRGTFFLAIGFMALMLMDRDQTIEHNHDVTHAHHSGLNHLFYHLINMFGVSDHQGGVVILFIALVLRIAYDSSFRHLAVEIGGPKRLYSLVSTCSALILTPLAVLSITMTTSHIHSLPEFLALLTVATVFVMVLDFYAESVCFQHVADPVMAAARWSPVTMFSCALGLAWLWYSGQGLAEHALTSGVIITVFAFILASVSLTSSSAPKHRGGELIGMSETGLPLFTYKEAFLQKTSRSVMLFVKETLREILANSDSRRIFYFLCVNLAFCGVEFLYGFWTNSLGLISDGFHMLFDCSALVMGLVASVMSRWPATRHFSYGYGRVEVLSGFINALFLCVIALFILIEALERLFDPPHINTDRLLFVAISGLLVNIFGMYSFHGGDDHGHGHSHGGGSHGHSHGNANMQGVFLHVLADTLGSVFVIISTLLIEWFGWAWVDPLCSLILSILILSSVYPLLTSSINTLLQDIPDDEEFEHHLCEALEVEGVQSYSKAHFWQLKSDLNVASVHIQAAPEANAQLIRHKVAAQLRAAGATQCSVQVEKDIFTQRIQQLCPSYRFGHNVVRGTTIVRERKPQHSHDHGHSHNGHGHGHSH</sequence>
<dbReference type="GO" id="GO:0006882">
    <property type="term" value="P:intracellular zinc ion homeostasis"/>
    <property type="evidence" value="ECO:0007669"/>
    <property type="project" value="InterPro"/>
</dbReference>
<dbReference type="Gene3D" id="1.20.1510.10">
    <property type="entry name" value="Cation efflux protein transmembrane domain"/>
    <property type="match status" value="1"/>
</dbReference>
<evidence type="ECO:0000256" key="15">
    <source>
        <dbReference type="ARBA" id="ARBA00023136"/>
    </source>
</evidence>
<feature type="transmembrane region" description="Helical" evidence="22">
    <location>
        <begin position="465"/>
        <end position="486"/>
    </location>
</feature>
<feature type="region of interest" description="Disordered" evidence="21">
    <location>
        <begin position="714"/>
        <end position="735"/>
    </location>
</feature>
<evidence type="ECO:0000256" key="11">
    <source>
        <dbReference type="ARBA" id="ARBA00022906"/>
    </source>
</evidence>
<evidence type="ECO:0000259" key="23">
    <source>
        <dbReference type="Pfam" id="PF01545"/>
    </source>
</evidence>
<evidence type="ECO:0000256" key="8">
    <source>
        <dbReference type="ARBA" id="ARBA00022692"/>
    </source>
</evidence>
<proteinExistence type="inferred from homology"/>
<evidence type="ECO:0000256" key="3">
    <source>
        <dbReference type="ARBA" id="ARBA00004557"/>
    </source>
</evidence>
<dbReference type="NCBIfam" id="TIGR01297">
    <property type="entry name" value="CDF"/>
    <property type="match status" value="1"/>
</dbReference>
<evidence type="ECO:0000256" key="7">
    <source>
        <dbReference type="ARBA" id="ARBA00022449"/>
    </source>
</evidence>
<dbReference type="GO" id="GO:0005385">
    <property type="term" value="F:zinc ion transmembrane transporter activity"/>
    <property type="evidence" value="ECO:0007669"/>
    <property type="project" value="InterPro"/>
</dbReference>
<evidence type="ECO:0000256" key="16">
    <source>
        <dbReference type="ARBA" id="ARBA00038531"/>
    </source>
</evidence>
<feature type="transmembrane region" description="Helical" evidence="22">
    <location>
        <begin position="181"/>
        <end position="207"/>
    </location>
</feature>
<keyword evidence="8 22" id="KW-0812">Transmembrane</keyword>
<comment type="subcellular location">
    <subcellularLocation>
        <location evidence="3">Cytoplasmic vesicle</location>
        <location evidence="3">COPII-coated vesicle membrane</location>
        <topology evidence="3">Multi-pass membrane protein</topology>
    </subcellularLocation>
    <subcellularLocation>
        <location evidence="4">Cytoplasmic vesicle</location>
        <location evidence="4">Secretory vesicle membrane</location>
        <topology evidence="4">Multi-pass membrane protein</topology>
    </subcellularLocation>
    <subcellularLocation>
        <location evidence="2">Golgi apparatus</location>
        <location evidence="2">Golgi stack membrane</location>
        <topology evidence="2">Multi-pass membrane protein</topology>
    </subcellularLocation>
    <subcellularLocation>
        <location evidence="1">Golgi apparatus</location>
        <location evidence="1">trans-Golgi network membrane</location>
        <topology evidence="1">Multi-pass membrane protein</topology>
    </subcellularLocation>
</comment>
<keyword evidence="13" id="KW-0333">Golgi apparatus</keyword>
<feature type="transmembrane region" description="Helical" evidence="22">
    <location>
        <begin position="228"/>
        <end position="249"/>
    </location>
</feature>
<evidence type="ECO:0000256" key="6">
    <source>
        <dbReference type="ARBA" id="ARBA00022448"/>
    </source>
</evidence>
<feature type="compositionally biased region" description="Basic and acidic residues" evidence="21">
    <location>
        <begin position="714"/>
        <end position="724"/>
    </location>
</feature>
<feature type="compositionally biased region" description="Basic residues" evidence="21">
    <location>
        <begin position="725"/>
        <end position="735"/>
    </location>
</feature>
<dbReference type="Proteomes" id="UP000053660">
    <property type="component" value="Unassembled WGS sequence"/>
</dbReference>
<evidence type="ECO:0000256" key="20">
    <source>
        <dbReference type="ARBA" id="ARBA00048349"/>
    </source>
</evidence>
<keyword evidence="7" id="KW-0050">Antiport</keyword>
<feature type="transmembrane region" description="Helical" evidence="22">
    <location>
        <begin position="502"/>
        <end position="521"/>
    </location>
</feature>
<evidence type="ECO:0000313" key="25">
    <source>
        <dbReference type="Proteomes" id="UP000053660"/>
    </source>
</evidence>
<comment type="subunit">
    <text evidence="16">Heterodimer with SLC30A6/ZNT6; form a functional zinc ion transmembrane transporter.</text>
</comment>
<feature type="transmembrane region" description="Helical" evidence="22">
    <location>
        <begin position="320"/>
        <end position="342"/>
    </location>
</feature>
<evidence type="ECO:0000256" key="14">
    <source>
        <dbReference type="ARBA" id="ARBA00023065"/>
    </source>
</evidence>
<evidence type="ECO:0000256" key="5">
    <source>
        <dbReference type="ARBA" id="ARBA00008873"/>
    </source>
</evidence>
<comment type="catalytic activity">
    <reaction evidence="20">
        <text>Zn(2+)(in) + 2 H(+)(out) = Zn(2+)(out) + 2 H(+)(in)</text>
        <dbReference type="Rhea" id="RHEA:72627"/>
        <dbReference type="ChEBI" id="CHEBI:15378"/>
        <dbReference type="ChEBI" id="CHEBI:29105"/>
    </reaction>
</comment>
<keyword evidence="9" id="KW-0479">Metal-binding</keyword>
<protein>
    <recommendedName>
        <fullName evidence="17">Proton-coupled zinc antiporter SLC30A5</fullName>
    </recommendedName>
    <alternativeName>
        <fullName evidence="19">Solute carrier family 30 member 5</fullName>
    </alternativeName>
    <alternativeName>
        <fullName evidence="18">Zinc transporter 5</fullName>
    </alternativeName>
</protein>
<evidence type="ECO:0000256" key="19">
    <source>
        <dbReference type="ARBA" id="ARBA00042217"/>
    </source>
</evidence>
<dbReference type="InterPro" id="IPR027469">
    <property type="entry name" value="Cation_efflux_TMD_sf"/>
</dbReference>
<feature type="transmembrane region" description="Helical" evidence="22">
    <location>
        <begin position="550"/>
        <end position="571"/>
    </location>
</feature>
<gene>
    <name evidence="24" type="ORF">OESDEN_05871</name>
</gene>
<evidence type="ECO:0000256" key="4">
    <source>
        <dbReference type="ARBA" id="ARBA00004638"/>
    </source>
</evidence>